<dbReference type="AlphaFoldDB" id="A0A2P2QNX8"/>
<keyword evidence="1" id="KW-1133">Transmembrane helix</keyword>
<dbReference type="EMBL" id="GGEC01088173">
    <property type="protein sequence ID" value="MBX68657.1"/>
    <property type="molecule type" value="Transcribed_RNA"/>
</dbReference>
<evidence type="ECO:0000313" key="2">
    <source>
        <dbReference type="EMBL" id="MBX68657.1"/>
    </source>
</evidence>
<sequence length="171" mass="19040">MESMCLPSSSSFFSLSLSLSLTNSINLVMSCTFSLFFSLKVSRASLYSFSFFWTVCPNGFNSLFTASIFFLTTATSFLMGSARASSSSRIMAKRLVSSSARPNWAWTFSLTSIFFLSISSSLALNVERADLDISSSSLDIWLLKLRLPDEFCNISWFCCCGCSIFKLHRNP</sequence>
<proteinExistence type="predicted"/>
<evidence type="ECO:0000256" key="1">
    <source>
        <dbReference type="SAM" id="Phobius"/>
    </source>
</evidence>
<name>A0A2P2QNX8_RHIMU</name>
<accession>A0A2P2QNX8</accession>
<keyword evidence="1" id="KW-0472">Membrane</keyword>
<feature type="transmembrane region" description="Helical" evidence="1">
    <location>
        <begin position="103"/>
        <end position="124"/>
    </location>
</feature>
<reference evidence="2" key="1">
    <citation type="submission" date="2018-02" db="EMBL/GenBank/DDBJ databases">
        <title>Rhizophora mucronata_Transcriptome.</title>
        <authorList>
            <person name="Meera S.P."/>
            <person name="Sreeshan A."/>
            <person name="Augustine A."/>
        </authorList>
    </citation>
    <scope>NUCLEOTIDE SEQUENCE</scope>
    <source>
        <tissue evidence="2">Leaf</tissue>
    </source>
</reference>
<feature type="transmembrane region" description="Helical" evidence="1">
    <location>
        <begin position="59"/>
        <end position="82"/>
    </location>
</feature>
<feature type="transmembrane region" description="Helical" evidence="1">
    <location>
        <begin position="12"/>
        <end position="39"/>
    </location>
</feature>
<organism evidence="2">
    <name type="scientific">Rhizophora mucronata</name>
    <name type="common">Asiatic mangrove</name>
    <dbReference type="NCBI Taxonomy" id="61149"/>
    <lineage>
        <taxon>Eukaryota</taxon>
        <taxon>Viridiplantae</taxon>
        <taxon>Streptophyta</taxon>
        <taxon>Embryophyta</taxon>
        <taxon>Tracheophyta</taxon>
        <taxon>Spermatophyta</taxon>
        <taxon>Magnoliopsida</taxon>
        <taxon>eudicotyledons</taxon>
        <taxon>Gunneridae</taxon>
        <taxon>Pentapetalae</taxon>
        <taxon>rosids</taxon>
        <taxon>fabids</taxon>
        <taxon>Malpighiales</taxon>
        <taxon>Rhizophoraceae</taxon>
        <taxon>Rhizophora</taxon>
    </lineage>
</organism>
<keyword evidence="1" id="KW-0812">Transmembrane</keyword>
<protein>
    <submittedName>
        <fullName evidence="2">Uncharacterized protein MANES_08G022200</fullName>
    </submittedName>
</protein>